<sequence length="268" mass="31308">MTKERIKELVQNPDFIPDIYNYCDRWCDRCPFTQRCLNFALSEEQFAEPGSRDISNKLFWQHLLETFRLTQEFLEDAVETSVDAPHHADVESERAWEQRTWDSAEQHICSQAAKAYCALVDTWFKAAENPLASTRTPLQGHSNSHIASSLEALDDDARFEEAREIIRWYQHQIYVKIMRAVTGQLAERSMLSNEHMPKDSDGSAKVALIGIDRSITAWMTLREYLPDAQDEILDLLLYLDRLRRKIERHFPRARAFIRPGFDEITPYP</sequence>
<gene>
    <name evidence="1" type="ORF">GF339_19370</name>
</gene>
<evidence type="ECO:0000313" key="2">
    <source>
        <dbReference type="Proteomes" id="UP000649604"/>
    </source>
</evidence>
<proteinExistence type="predicted"/>
<dbReference type="AlphaFoldDB" id="A0A9D5JYW0"/>
<name>A0A9D5JYW0_9BACT</name>
<reference evidence="1" key="1">
    <citation type="submission" date="2019-11" db="EMBL/GenBank/DDBJ databases">
        <title>Microbial mats filling the niche in hypersaline microbial mats.</title>
        <authorList>
            <person name="Wong H.L."/>
            <person name="Macleod F.I."/>
            <person name="White R.A. III"/>
            <person name="Burns B.P."/>
        </authorList>
    </citation>
    <scope>NUCLEOTIDE SEQUENCE</scope>
    <source>
        <strain evidence="1">Rbin_158</strain>
    </source>
</reference>
<protein>
    <submittedName>
        <fullName evidence="1">Uncharacterized protein</fullName>
    </submittedName>
</protein>
<dbReference type="EMBL" id="WJJP01000631">
    <property type="protein sequence ID" value="MBD3326753.1"/>
    <property type="molecule type" value="Genomic_DNA"/>
</dbReference>
<dbReference type="Proteomes" id="UP000649604">
    <property type="component" value="Unassembled WGS sequence"/>
</dbReference>
<evidence type="ECO:0000313" key="1">
    <source>
        <dbReference type="EMBL" id="MBD3326753.1"/>
    </source>
</evidence>
<organism evidence="1 2">
    <name type="scientific">candidate division KSB3 bacterium</name>
    <dbReference type="NCBI Taxonomy" id="2044937"/>
    <lineage>
        <taxon>Bacteria</taxon>
        <taxon>candidate division KSB3</taxon>
    </lineage>
</organism>
<accession>A0A9D5JYW0</accession>
<comment type="caution">
    <text evidence="1">The sequence shown here is derived from an EMBL/GenBank/DDBJ whole genome shotgun (WGS) entry which is preliminary data.</text>
</comment>